<comment type="caution">
    <text evidence="1">The sequence shown here is derived from an EMBL/GenBank/DDBJ whole genome shotgun (WGS) entry which is preliminary data.</text>
</comment>
<name>A0ABP3BK91_9BORD</name>
<protein>
    <recommendedName>
        <fullName evidence="3">N-acetyltransferase YedL</fullName>
    </recommendedName>
</protein>
<sequence length="57" mass="6326">MKAFKTSYVQVLTAGYRLTSDDAMPTHGLRRRIHRAGCRRGVALVRRACCSVPTAYG</sequence>
<reference evidence="1 2" key="1">
    <citation type="submission" date="2014-02" db="EMBL/GenBank/DDBJ databases">
        <title>Whole Genome Sequencing Of Bordetella Holmesii, An Emerging Opportunistic Infection Of Humans.</title>
        <authorList>
            <person name="Tettelin H."/>
            <person name="Hooven T.A."/>
            <person name="Hine E."/>
            <person name="Su Q."/>
            <person name="Huard R.C."/>
            <person name="Della-Latta P."/>
            <person name="Daugherty S.C."/>
            <person name="Agrawal S."/>
            <person name="Sengamalay N."/>
            <person name="Tallon L.J."/>
            <person name="Sadzewicz L."/>
            <person name="Whittier S."/>
            <person name="Fraser C.M."/>
            <person name="Ratner A.J."/>
        </authorList>
    </citation>
    <scope>NUCLEOTIDE SEQUENCE [LARGE SCALE GENOMIC DNA]</scope>
    <source>
        <strain evidence="1 2">1058</strain>
    </source>
</reference>
<accession>A0ABP3BK91</accession>
<proteinExistence type="predicted"/>
<evidence type="ECO:0000313" key="2">
    <source>
        <dbReference type="Proteomes" id="UP000023104"/>
    </source>
</evidence>
<evidence type="ECO:0000313" key="1">
    <source>
        <dbReference type="EMBL" id="EXX95367.1"/>
    </source>
</evidence>
<dbReference type="EMBL" id="JDTF01000004">
    <property type="protein sequence ID" value="EXX95367.1"/>
    <property type="molecule type" value="Genomic_DNA"/>
</dbReference>
<dbReference type="Proteomes" id="UP000023104">
    <property type="component" value="Unassembled WGS sequence"/>
</dbReference>
<gene>
    <name evidence="1" type="ORF">D559_2803</name>
</gene>
<keyword evidence="2" id="KW-1185">Reference proteome</keyword>
<organism evidence="1 2">
    <name type="scientific">Bordetella holmesii 1058</name>
    <dbReference type="NCBI Taxonomy" id="1247648"/>
    <lineage>
        <taxon>Bacteria</taxon>
        <taxon>Pseudomonadati</taxon>
        <taxon>Pseudomonadota</taxon>
        <taxon>Betaproteobacteria</taxon>
        <taxon>Burkholderiales</taxon>
        <taxon>Alcaligenaceae</taxon>
        <taxon>Bordetella</taxon>
    </lineage>
</organism>
<evidence type="ECO:0008006" key="3">
    <source>
        <dbReference type="Google" id="ProtNLM"/>
    </source>
</evidence>